<dbReference type="CDD" id="cd00775">
    <property type="entry name" value="LysRS_core"/>
    <property type="match status" value="1"/>
</dbReference>
<keyword evidence="8" id="KW-0648">Protein biosynthesis</keyword>
<dbReference type="EC" id="6.1.1.6" evidence="8"/>
<keyword evidence="4 8" id="KW-0547">Nucleotide-binding</keyword>
<dbReference type="AlphaFoldDB" id="A0A346E0Y3"/>
<reference evidence="11 12" key="1">
    <citation type="submission" date="2018-03" db="EMBL/GenBank/DDBJ databases">
        <title>A parallel universe: an anciently diverged bacterial symbiosis in a Hawaiian planthopper (Hemiptera: Cixiidae) reveals rearranged nutritional responsibilities.</title>
        <authorList>
            <person name="Bennett G."/>
            <person name="Mao M."/>
        </authorList>
    </citation>
    <scope>NUCLEOTIDE SEQUENCE [LARGE SCALE GENOMIC DNA]</scope>
    <source>
        <strain evidence="11 12">OLIH</strain>
    </source>
</reference>
<gene>
    <name evidence="8" type="primary">lysS</name>
    <name evidence="11" type="ORF">C9I73_101</name>
</gene>
<dbReference type="PROSITE" id="PS50862">
    <property type="entry name" value="AA_TRNA_LIGASE_II"/>
    <property type="match status" value="1"/>
</dbReference>
<comment type="catalytic activity">
    <reaction evidence="7 8 9">
        <text>tRNA(Lys) + L-lysine + ATP = L-lysyl-tRNA(Lys) + AMP + diphosphate</text>
        <dbReference type="Rhea" id="RHEA:20792"/>
        <dbReference type="Rhea" id="RHEA-COMP:9696"/>
        <dbReference type="Rhea" id="RHEA-COMP:9697"/>
        <dbReference type="ChEBI" id="CHEBI:30616"/>
        <dbReference type="ChEBI" id="CHEBI:32551"/>
        <dbReference type="ChEBI" id="CHEBI:33019"/>
        <dbReference type="ChEBI" id="CHEBI:78442"/>
        <dbReference type="ChEBI" id="CHEBI:78529"/>
        <dbReference type="ChEBI" id="CHEBI:456215"/>
        <dbReference type="EC" id="6.1.1.6"/>
    </reaction>
</comment>
<keyword evidence="8 9" id="KW-0460">Magnesium</keyword>
<dbReference type="Pfam" id="PF01336">
    <property type="entry name" value="tRNA_anti-codon"/>
    <property type="match status" value="1"/>
</dbReference>
<comment type="similarity">
    <text evidence="1 8">Belongs to the class-II aminoacyl-tRNA synthetase family.</text>
</comment>
<comment type="cofactor">
    <cofactor evidence="8 9">
        <name>Mg(2+)</name>
        <dbReference type="ChEBI" id="CHEBI:18420"/>
    </cofactor>
    <text evidence="8 9">Binds 3 Mg(2+) ions per subunit.</text>
</comment>
<keyword evidence="8" id="KW-0963">Cytoplasm</keyword>
<dbReference type="NCBIfam" id="NF001756">
    <property type="entry name" value="PRK00484.1"/>
    <property type="match status" value="1"/>
</dbReference>
<dbReference type="Pfam" id="PF00152">
    <property type="entry name" value="tRNA-synt_2"/>
    <property type="match status" value="1"/>
</dbReference>
<evidence type="ECO:0000256" key="6">
    <source>
        <dbReference type="ARBA" id="ARBA00023146"/>
    </source>
</evidence>
<dbReference type="GO" id="GO:0005524">
    <property type="term" value="F:ATP binding"/>
    <property type="evidence" value="ECO:0007669"/>
    <property type="project" value="UniProtKB-UniRule"/>
</dbReference>
<dbReference type="Gene3D" id="3.30.930.10">
    <property type="entry name" value="Bira Bifunctional Protein, Domain 2"/>
    <property type="match status" value="1"/>
</dbReference>
<dbReference type="GO" id="GO:0004824">
    <property type="term" value="F:lysine-tRNA ligase activity"/>
    <property type="evidence" value="ECO:0007669"/>
    <property type="project" value="UniProtKB-UniRule"/>
</dbReference>
<name>A0A346E0Y3_9FLAO</name>
<dbReference type="HAMAP" id="MF_00252">
    <property type="entry name" value="Lys_tRNA_synth_class2"/>
    <property type="match status" value="1"/>
</dbReference>
<sequence>MRNLCLSEQNLIRIKKLKTLKQININPYPSEEYTITYNSKEIRNNYKKKQKVILAGRIIRIRRMGKASFIELKDKYGIIQIYISINNFNYEKKIYNLFFKKLLDIGDIIGIKGYLFKTKKKQISVFAKKIKLLSKCLHTLPNVKIDKSGNTFDSFSKNEKRHRIKYVDFLVNEEIKHVILTRIQIITFIRNYLNERNYLEVETPILQAIPGGAIARPFITYHNTLKSTFYLRISNELYLKKLLVGGLEQVYEFSRNFRNEGIDKKHNPEFTILELYISYKDYYWMMKFTEKFLNKICCNIYQCFTFKVGKQDINFLSPFIDPFQQITFFEALKIYTGFDLSDTREPEIIKICAEINVKIDNNMKKGQILDQIFSQKCEKKILKPTFIIDFPIEMSPLAKKHRFKNGVSERFELIINGVEIANSYSELNDPIDQFKRFKQQIKLYNKIEAENMLIDKDFLLSLEYGMPPCTGIGFGIDRLIMLFTNQRNINDVLFFPTIKIL</sequence>
<dbReference type="InterPro" id="IPR044136">
    <property type="entry name" value="Lys-tRNA-ligase_II_N"/>
</dbReference>
<protein>
    <recommendedName>
        <fullName evidence="8">Lysine--tRNA ligase</fullName>
        <ecNumber evidence="8">6.1.1.6</ecNumber>
    </recommendedName>
    <alternativeName>
        <fullName evidence="8">Lysyl-tRNA synthetase</fullName>
        <shortName evidence="8">LysRS</shortName>
    </alternativeName>
</protein>
<dbReference type="PANTHER" id="PTHR42918">
    <property type="entry name" value="LYSYL-TRNA SYNTHETASE"/>
    <property type="match status" value="1"/>
</dbReference>
<evidence type="ECO:0000256" key="8">
    <source>
        <dbReference type="HAMAP-Rule" id="MF_00252"/>
    </source>
</evidence>
<dbReference type="InterPro" id="IPR002313">
    <property type="entry name" value="Lys-tRNA-ligase_II"/>
</dbReference>
<evidence type="ECO:0000256" key="7">
    <source>
        <dbReference type="ARBA" id="ARBA00048573"/>
    </source>
</evidence>
<dbReference type="PRINTS" id="PR00982">
    <property type="entry name" value="TRNASYNTHLYS"/>
</dbReference>
<comment type="subcellular location">
    <subcellularLocation>
        <location evidence="8">Cytoplasm</location>
    </subcellularLocation>
</comment>
<evidence type="ECO:0000259" key="10">
    <source>
        <dbReference type="PROSITE" id="PS50862"/>
    </source>
</evidence>
<feature type="binding site" evidence="8">
    <location>
        <position position="419"/>
    </location>
    <ligand>
        <name>Mg(2+)</name>
        <dbReference type="ChEBI" id="CHEBI:18420"/>
        <label>1</label>
    </ligand>
</feature>
<evidence type="ECO:0000256" key="9">
    <source>
        <dbReference type="RuleBase" id="RU000336"/>
    </source>
</evidence>
<dbReference type="NCBIfam" id="TIGR00499">
    <property type="entry name" value="lysS_bact"/>
    <property type="match status" value="1"/>
</dbReference>
<dbReference type="Gene3D" id="2.40.50.140">
    <property type="entry name" value="Nucleic acid-binding proteins"/>
    <property type="match status" value="1"/>
</dbReference>
<dbReference type="OrthoDB" id="9801152at2"/>
<dbReference type="InterPro" id="IPR004365">
    <property type="entry name" value="NA-bd_OB_tRNA"/>
</dbReference>
<feature type="domain" description="Aminoacyl-transfer RNA synthetases class-II family profile" evidence="10">
    <location>
        <begin position="185"/>
        <end position="496"/>
    </location>
</feature>
<evidence type="ECO:0000256" key="1">
    <source>
        <dbReference type="ARBA" id="ARBA00008226"/>
    </source>
</evidence>
<keyword evidence="2 8" id="KW-0436">Ligase</keyword>
<evidence type="ECO:0000313" key="11">
    <source>
        <dbReference type="EMBL" id="AXN02638.1"/>
    </source>
</evidence>
<evidence type="ECO:0000313" key="12">
    <source>
        <dbReference type="Proteomes" id="UP000257017"/>
    </source>
</evidence>
<evidence type="ECO:0000256" key="3">
    <source>
        <dbReference type="ARBA" id="ARBA00022723"/>
    </source>
</evidence>
<dbReference type="InterPro" id="IPR006195">
    <property type="entry name" value="aa-tRNA-synth_II"/>
</dbReference>
<dbReference type="Proteomes" id="UP000257017">
    <property type="component" value="Chromosome"/>
</dbReference>
<dbReference type="InterPro" id="IPR012340">
    <property type="entry name" value="NA-bd_OB-fold"/>
</dbReference>
<dbReference type="InterPro" id="IPR045864">
    <property type="entry name" value="aa-tRNA-synth_II/BPL/LPL"/>
</dbReference>
<keyword evidence="3 8" id="KW-0479">Metal-binding</keyword>
<organism evidence="11 12">
    <name type="scientific">Candidatus Karelsulcia muelleri</name>
    <dbReference type="NCBI Taxonomy" id="336810"/>
    <lineage>
        <taxon>Bacteria</taxon>
        <taxon>Pseudomonadati</taxon>
        <taxon>Bacteroidota</taxon>
        <taxon>Flavobacteriia</taxon>
        <taxon>Flavobacteriales</taxon>
        <taxon>Candidatus Karelsulcia</taxon>
    </lineage>
</organism>
<dbReference type="InterPro" id="IPR018149">
    <property type="entry name" value="Lys-tRNA-synth_II_C"/>
</dbReference>
<dbReference type="InterPro" id="IPR004364">
    <property type="entry name" value="Aa-tRNA-synt_II"/>
</dbReference>
<feature type="binding site" evidence="8">
    <location>
        <position position="412"/>
    </location>
    <ligand>
        <name>Mg(2+)</name>
        <dbReference type="ChEBI" id="CHEBI:18420"/>
        <label>1</label>
    </ligand>
</feature>
<dbReference type="GO" id="GO:0005829">
    <property type="term" value="C:cytosol"/>
    <property type="evidence" value="ECO:0007669"/>
    <property type="project" value="TreeGrafter"/>
</dbReference>
<dbReference type="EMBL" id="CP028359">
    <property type="protein sequence ID" value="AXN02638.1"/>
    <property type="molecule type" value="Genomic_DNA"/>
</dbReference>
<dbReference type="SUPFAM" id="SSF50249">
    <property type="entry name" value="Nucleic acid-binding proteins"/>
    <property type="match status" value="1"/>
</dbReference>
<keyword evidence="5 8" id="KW-0067">ATP-binding</keyword>
<dbReference type="PANTHER" id="PTHR42918:SF15">
    <property type="entry name" value="LYSINE--TRNA LIGASE, CHLOROPLASTIC_MITOCHONDRIAL"/>
    <property type="match status" value="1"/>
</dbReference>
<dbReference type="GO" id="GO:0006430">
    <property type="term" value="P:lysyl-tRNA aminoacylation"/>
    <property type="evidence" value="ECO:0007669"/>
    <property type="project" value="UniProtKB-UniRule"/>
</dbReference>
<dbReference type="SUPFAM" id="SSF55681">
    <property type="entry name" value="Class II aaRS and biotin synthetases"/>
    <property type="match status" value="1"/>
</dbReference>
<evidence type="ECO:0000256" key="2">
    <source>
        <dbReference type="ARBA" id="ARBA00022598"/>
    </source>
</evidence>
<dbReference type="RefSeq" id="WP_158380350.1">
    <property type="nucleotide sequence ID" value="NZ_CP028359.1"/>
</dbReference>
<dbReference type="GO" id="GO:0000049">
    <property type="term" value="F:tRNA binding"/>
    <property type="evidence" value="ECO:0007669"/>
    <property type="project" value="TreeGrafter"/>
</dbReference>
<keyword evidence="6 8" id="KW-0030">Aminoacyl-tRNA synthetase</keyword>
<feature type="binding site" evidence="8">
    <location>
        <position position="419"/>
    </location>
    <ligand>
        <name>Mg(2+)</name>
        <dbReference type="ChEBI" id="CHEBI:18420"/>
        <label>2</label>
    </ligand>
</feature>
<accession>A0A346E0Y3</accession>
<proteinExistence type="inferred from homology"/>
<evidence type="ECO:0000256" key="5">
    <source>
        <dbReference type="ARBA" id="ARBA00022840"/>
    </source>
</evidence>
<dbReference type="GO" id="GO:0000287">
    <property type="term" value="F:magnesium ion binding"/>
    <property type="evidence" value="ECO:0007669"/>
    <property type="project" value="UniProtKB-UniRule"/>
</dbReference>
<dbReference type="CDD" id="cd04322">
    <property type="entry name" value="LysRS_N"/>
    <property type="match status" value="1"/>
</dbReference>
<comment type="subunit">
    <text evidence="8">Homodimer.</text>
</comment>
<evidence type="ECO:0000256" key="4">
    <source>
        <dbReference type="ARBA" id="ARBA00022741"/>
    </source>
</evidence>